<feature type="compositionally biased region" description="Polar residues" evidence="1">
    <location>
        <begin position="633"/>
        <end position="649"/>
    </location>
</feature>
<gene>
    <name evidence="2" type="ORF">EVAR_68041_1</name>
</gene>
<dbReference type="Proteomes" id="UP000299102">
    <property type="component" value="Unassembled WGS sequence"/>
</dbReference>
<proteinExistence type="predicted"/>
<evidence type="ECO:0000256" key="1">
    <source>
        <dbReference type="SAM" id="MobiDB-lite"/>
    </source>
</evidence>
<dbReference type="EMBL" id="BGZK01002109">
    <property type="protein sequence ID" value="GBP90744.1"/>
    <property type="molecule type" value="Genomic_DNA"/>
</dbReference>
<feature type="region of interest" description="Disordered" evidence="1">
    <location>
        <begin position="1148"/>
        <end position="1184"/>
    </location>
</feature>
<evidence type="ECO:0000313" key="2">
    <source>
        <dbReference type="EMBL" id="GBP90744.1"/>
    </source>
</evidence>
<comment type="caution">
    <text evidence="2">The sequence shown here is derived from an EMBL/GenBank/DDBJ whole genome shotgun (WGS) entry which is preliminary data.</text>
</comment>
<sequence length="1258" mass="141152">MIEAFNKVSINTDIKKSVEDKRISEKSVSKQQFTKLNEKPSNQKPIYDPTLKIPQYKIRANTDSKSIEKETEKPELKLTTAMEAGSCNIELLPKEIVDILGTMPVQHRNKLLNVLPQVFAKTVKQLKLAVDLNITKETITSPNKSEIATQTSNNMSEQTCPPEFVNVDTDKFLIDPVTGAIIERTNTENENSECLQNEKTIKLMTEDKKEEVNEELSSLKTKTDVLDNIDPSGTIMLANSCPIKQKASNDQTASLRAVRIKSANEKLKSSKNDYIPSATINVEKLSFEDSNKTTLKSNDLKNNQMEVNVQTTLAIQQFEVTSTQQNSCSYKQLSPTFVADIQKSISPVSGPILKSSAVLDISNSDEHTNLHTNKDKVSSDLTLVNVQLVSPNINTCPHNKTETKETNHQIIKNIVKSSSQDKLKSDEIKTLSTSETNQTYELSEATIILKDIDSSMKSSLLKSSTQKPTTQQNHNNGLCALDDDDDPEDDISLATILKQKIANQEKNNSTEKINNSVSRKSVKKRKELSKVNSGNSSEKVRNHTTGFLKKNKNQMLEIKVSPNTKNVSTPEGKMESCVGNQLNVANSQADLKKRSNKKKSKLKAGSEIINFDINKEIDQTSICQSNIEESKSKLTTQKNGEESSFNKLSAESKENDNDNYNNFKINIGKNSREEQLTLNNELTKKHSSFNKSITIDVLKDDNIISKKRVDKNKTEYADCIITLPIENNFHKVANIVSHSTTLLSNNEGIKIKSDSESITNENSKIPDENVDYIINSNQINTENAVSSTNTKNEAIYKFQKNKIKTQHTIEEIIKPHNLNQSLIHAQLDVHEKDNQIINLSSIKGNTEMKESGLSKENQTGDIEKDEITTGEICLLSKFGESSDVPLRRSRRGKSFYAESNVASLGEHLVSDNTSLQHKTPLTKKQVIFSKLLLDEENQFKPSNDVLCAIKEKKDILNVKSDVSPKAETNQSETKSLKRKLLPMVKKKIKKKKTIEEIVQARSNVVNSEKTLNVECIVLPPKSNITITPELPIVIIENDKNHDLILEDHNKISDNETNDLSSKTNLQNVSECQNFNHDVEKTNQQKSHKKKKQLKSMCVLNEKEEIENSLENRDGKQSTCNLNDNVVVPQQAIINDHSQVTISIPRLNIDNSLPENNNKLKFKSEKRKSSKSDKDEPDETSKKCKTDNVVASNECSVQIELHSQNDSANKNILTADDQSIAEELQLLDIQSSQKTQAKSKVKVGKSYSDLEYDDILRIF</sequence>
<evidence type="ECO:0000313" key="3">
    <source>
        <dbReference type="Proteomes" id="UP000299102"/>
    </source>
</evidence>
<feature type="region of interest" description="Disordered" evidence="1">
    <location>
        <begin position="503"/>
        <end position="541"/>
    </location>
</feature>
<feature type="compositionally biased region" description="Basic residues" evidence="1">
    <location>
        <begin position="1159"/>
        <end position="1168"/>
    </location>
</feature>
<accession>A0A4C1ZUD9</accession>
<feature type="region of interest" description="Disordered" evidence="1">
    <location>
        <begin position="633"/>
        <end position="660"/>
    </location>
</feature>
<reference evidence="2 3" key="1">
    <citation type="journal article" date="2019" name="Commun. Biol.">
        <title>The bagworm genome reveals a unique fibroin gene that provides high tensile strength.</title>
        <authorList>
            <person name="Kono N."/>
            <person name="Nakamura H."/>
            <person name="Ohtoshi R."/>
            <person name="Tomita M."/>
            <person name="Numata K."/>
            <person name="Arakawa K."/>
        </authorList>
    </citation>
    <scope>NUCLEOTIDE SEQUENCE [LARGE SCALE GENOMIC DNA]</scope>
</reference>
<feature type="compositionally biased region" description="Polar residues" evidence="1">
    <location>
        <begin position="503"/>
        <end position="515"/>
    </location>
</feature>
<feature type="compositionally biased region" description="Basic and acidic residues" evidence="1">
    <location>
        <begin position="1169"/>
        <end position="1184"/>
    </location>
</feature>
<name>A0A4C1ZUD9_EUMVA</name>
<keyword evidence="3" id="KW-1185">Reference proteome</keyword>
<protein>
    <submittedName>
        <fullName evidence="2">Uncharacterized protein</fullName>
    </submittedName>
</protein>
<feature type="compositionally biased region" description="Polar residues" evidence="1">
    <location>
        <begin position="465"/>
        <end position="476"/>
    </location>
</feature>
<dbReference type="AlphaFoldDB" id="A0A4C1ZUD9"/>
<dbReference type="OrthoDB" id="6382392at2759"/>
<feature type="region of interest" description="Disordered" evidence="1">
    <location>
        <begin position="459"/>
        <end position="478"/>
    </location>
</feature>
<organism evidence="2 3">
    <name type="scientific">Eumeta variegata</name>
    <name type="common">Bagworm moth</name>
    <name type="synonym">Eumeta japonica</name>
    <dbReference type="NCBI Taxonomy" id="151549"/>
    <lineage>
        <taxon>Eukaryota</taxon>
        <taxon>Metazoa</taxon>
        <taxon>Ecdysozoa</taxon>
        <taxon>Arthropoda</taxon>
        <taxon>Hexapoda</taxon>
        <taxon>Insecta</taxon>
        <taxon>Pterygota</taxon>
        <taxon>Neoptera</taxon>
        <taxon>Endopterygota</taxon>
        <taxon>Lepidoptera</taxon>
        <taxon>Glossata</taxon>
        <taxon>Ditrysia</taxon>
        <taxon>Tineoidea</taxon>
        <taxon>Psychidae</taxon>
        <taxon>Oiketicinae</taxon>
        <taxon>Eumeta</taxon>
    </lineage>
</organism>